<dbReference type="GO" id="GO:0009002">
    <property type="term" value="F:serine-type D-Ala-D-Ala carboxypeptidase activity"/>
    <property type="evidence" value="ECO:0007669"/>
    <property type="project" value="UniProtKB-EC"/>
</dbReference>
<reference evidence="18 19" key="1">
    <citation type="submission" date="2020-08" db="EMBL/GenBank/DDBJ databases">
        <title>Complete Genome Sequence of Effusibacillus dendaii Strain skT53, Isolated from Farmland soil.</title>
        <authorList>
            <person name="Konishi T."/>
            <person name="Kawasaki H."/>
        </authorList>
    </citation>
    <scope>NUCLEOTIDE SEQUENCE [LARGE SCALE GENOMIC DNA]</scope>
    <source>
        <strain evidence="19">skT53</strain>
    </source>
</reference>
<dbReference type="GO" id="GO:0006508">
    <property type="term" value="P:proteolysis"/>
    <property type="evidence" value="ECO:0007669"/>
    <property type="project" value="UniProtKB-KW"/>
</dbReference>
<evidence type="ECO:0000256" key="6">
    <source>
        <dbReference type="ARBA" id="ARBA00022670"/>
    </source>
</evidence>
<dbReference type="PANTHER" id="PTHR21581">
    <property type="entry name" value="D-ALANYL-D-ALANINE CARBOXYPEPTIDASE"/>
    <property type="match status" value="1"/>
</dbReference>
<comment type="catalytic activity">
    <reaction evidence="12">
        <text>Preferential cleavage: (Ac)2-L-Lys-D-Ala-|-D-Ala. Also transpeptidation of peptidyl-alanyl moieties that are N-acyl substituents of D-alanine.</text>
        <dbReference type="EC" id="3.4.16.4"/>
    </reaction>
</comment>
<accession>A0A7I8DFW5</accession>
<sequence>MKQKQTWVRRVLQTAAVFSIAASTALYSFAMPAKAAEANLVQAPAAMLIDLKSGQVLYAKNENEKRYPASTTKIMDLLLIMEAVQKGEKKLTDIVPVPLEAYNVEGSSVWLDPKEKWTLDDMIKFISVPSGNDAAVATAVFIGGSQQAFVKMMNDKAQQLGMKNTHFANPDGLHDPNHYTTASDLAIVAKQLVTEFPQIYKYTSIQKFEIRNGKNVIENTNHLIGKYEGMNGLKTGFTDEAGNCLVSTVDRNGYQLMGIILGAKDDQERQLDTIKLLDFGYNNFTSQLVAGKDKPLPDKALIKTAVNEQVEVAPAKDFYLTIRKGQDQGIETKYVWNNVEAPLKKGQVVGQMQKVQNGQVLNSVDLVVTQDVERGSWFRLLFRNLWTSIKGLI</sequence>
<dbReference type="PRINTS" id="PR00725">
    <property type="entry name" value="DADACBPTASE1"/>
</dbReference>
<comment type="pathway">
    <text evidence="2">Cell wall biogenesis; peptidoglycan biosynthesis.</text>
</comment>
<evidence type="ECO:0000256" key="5">
    <source>
        <dbReference type="ARBA" id="ARBA00022645"/>
    </source>
</evidence>
<evidence type="ECO:0000256" key="1">
    <source>
        <dbReference type="ARBA" id="ARBA00003217"/>
    </source>
</evidence>
<dbReference type="Pfam" id="PF00768">
    <property type="entry name" value="Peptidase_S11"/>
    <property type="match status" value="1"/>
</dbReference>
<feature type="signal peptide" evidence="16">
    <location>
        <begin position="1"/>
        <end position="35"/>
    </location>
</feature>
<keyword evidence="11" id="KW-0961">Cell wall biogenesis/degradation</keyword>
<evidence type="ECO:0000256" key="14">
    <source>
        <dbReference type="PIRSR" id="PIRSR618044-2"/>
    </source>
</evidence>
<dbReference type="InterPro" id="IPR018044">
    <property type="entry name" value="Peptidase_S11"/>
</dbReference>
<feature type="domain" description="Peptidase S11 D-Ala-D-Ala carboxypeptidase A C-terminal" evidence="17">
    <location>
        <begin position="284"/>
        <end position="374"/>
    </location>
</feature>
<dbReference type="GO" id="GO:0009252">
    <property type="term" value="P:peptidoglycan biosynthetic process"/>
    <property type="evidence" value="ECO:0007669"/>
    <property type="project" value="UniProtKB-UniPathway"/>
</dbReference>
<feature type="active site" description="Acyl-ester intermediate" evidence="13">
    <location>
        <position position="70"/>
    </location>
</feature>
<feature type="active site" evidence="13">
    <location>
        <position position="130"/>
    </location>
</feature>
<comment type="function">
    <text evidence="1">Removes C-terminal D-alanyl residues from sugar-peptide cell wall precursors.</text>
</comment>
<keyword evidence="6" id="KW-0645">Protease</keyword>
<dbReference type="Pfam" id="PF07943">
    <property type="entry name" value="PBP5_C"/>
    <property type="match status" value="1"/>
</dbReference>
<feature type="chain" id="PRO_5032956664" description="serine-type D-Ala-D-Ala carboxypeptidase" evidence="16">
    <location>
        <begin position="36"/>
        <end position="393"/>
    </location>
</feature>
<proteinExistence type="inferred from homology"/>
<evidence type="ECO:0000259" key="17">
    <source>
        <dbReference type="SMART" id="SM00936"/>
    </source>
</evidence>
<evidence type="ECO:0000256" key="12">
    <source>
        <dbReference type="ARBA" id="ARBA00034000"/>
    </source>
</evidence>
<name>A0A7I8DFW5_9BACL</name>
<dbReference type="InterPro" id="IPR001967">
    <property type="entry name" value="Peptidase_S11_N"/>
</dbReference>
<dbReference type="Gene3D" id="3.40.710.10">
    <property type="entry name" value="DD-peptidase/beta-lactamase superfamily"/>
    <property type="match status" value="1"/>
</dbReference>
<gene>
    <name evidence="18" type="primary">dacF_2</name>
    <name evidence="18" type="ORF">skT53_24450</name>
</gene>
<keyword evidence="10" id="KW-0573">Peptidoglycan synthesis</keyword>
<evidence type="ECO:0000256" key="11">
    <source>
        <dbReference type="ARBA" id="ARBA00023316"/>
    </source>
</evidence>
<evidence type="ECO:0000256" key="8">
    <source>
        <dbReference type="ARBA" id="ARBA00022801"/>
    </source>
</evidence>
<evidence type="ECO:0000256" key="13">
    <source>
        <dbReference type="PIRSR" id="PIRSR618044-1"/>
    </source>
</evidence>
<evidence type="ECO:0000256" key="16">
    <source>
        <dbReference type="SAM" id="SignalP"/>
    </source>
</evidence>
<evidence type="ECO:0000256" key="9">
    <source>
        <dbReference type="ARBA" id="ARBA00022960"/>
    </source>
</evidence>
<evidence type="ECO:0000256" key="7">
    <source>
        <dbReference type="ARBA" id="ARBA00022729"/>
    </source>
</evidence>
<keyword evidence="5 18" id="KW-0121">Carboxypeptidase</keyword>
<dbReference type="InterPro" id="IPR012338">
    <property type="entry name" value="Beta-lactam/transpept-like"/>
</dbReference>
<keyword evidence="19" id="KW-1185">Reference proteome</keyword>
<dbReference type="SUPFAM" id="SSF56601">
    <property type="entry name" value="beta-lactamase/transpeptidase-like"/>
    <property type="match status" value="1"/>
</dbReference>
<dbReference type="GO" id="GO:0071555">
    <property type="term" value="P:cell wall organization"/>
    <property type="evidence" value="ECO:0007669"/>
    <property type="project" value="UniProtKB-KW"/>
</dbReference>
<dbReference type="Gene3D" id="2.60.410.10">
    <property type="entry name" value="D-Ala-D-Ala carboxypeptidase, C-terminal domain"/>
    <property type="match status" value="1"/>
</dbReference>
<keyword evidence="8" id="KW-0378">Hydrolase</keyword>
<evidence type="ECO:0000313" key="18">
    <source>
        <dbReference type="EMBL" id="BCJ87460.1"/>
    </source>
</evidence>
<dbReference type="SMART" id="SM00936">
    <property type="entry name" value="PBP5_C"/>
    <property type="match status" value="1"/>
</dbReference>
<dbReference type="GO" id="GO:0008360">
    <property type="term" value="P:regulation of cell shape"/>
    <property type="evidence" value="ECO:0007669"/>
    <property type="project" value="UniProtKB-KW"/>
</dbReference>
<dbReference type="KEGG" id="eff:skT53_24450"/>
<dbReference type="InterPro" id="IPR037167">
    <property type="entry name" value="Peptidase_S11_C_sf"/>
</dbReference>
<evidence type="ECO:0000256" key="15">
    <source>
        <dbReference type="RuleBase" id="RU004016"/>
    </source>
</evidence>
<dbReference type="InterPro" id="IPR015956">
    <property type="entry name" value="Peniciliin-bd_prot_C_sf"/>
</dbReference>
<dbReference type="UniPathway" id="UPA00219"/>
<evidence type="ECO:0000256" key="3">
    <source>
        <dbReference type="ARBA" id="ARBA00007164"/>
    </source>
</evidence>
<dbReference type="InterPro" id="IPR012907">
    <property type="entry name" value="Peptidase_S11_C"/>
</dbReference>
<dbReference type="PANTHER" id="PTHR21581:SF6">
    <property type="entry name" value="TRAFFICKING PROTEIN PARTICLE COMPLEX SUBUNIT 12"/>
    <property type="match status" value="1"/>
</dbReference>
<keyword evidence="9" id="KW-0133">Cell shape</keyword>
<organism evidence="18 19">
    <name type="scientific">Effusibacillus dendaii</name>
    <dbReference type="NCBI Taxonomy" id="2743772"/>
    <lineage>
        <taxon>Bacteria</taxon>
        <taxon>Bacillati</taxon>
        <taxon>Bacillota</taxon>
        <taxon>Bacilli</taxon>
        <taxon>Bacillales</taxon>
        <taxon>Alicyclobacillaceae</taxon>
        <taxon>Effusibacillus</taxon>
    </lineage>
</organism>
<feature type="binding site" evidence="14">
    <location>
        <position position="234"/>
    </location>
    <ligand>
        <name>substrate</name>
    </ligand>
</feature>
<dbReference type="SUPFAM" id="SSF69189">
    <property type="entry name" value="Penicillin-binding protein associated domain"/>
    <property type="match status" value="1"/>
</dbReference>
<evidence type="ECO:0000256" key="4">
    <source>
        <dbReference type="ARBA" id="ARBA00012448"/>
    </source>
</evidence>
<evidence type="ECO:0000256" key="10">
    <source>
        <dbReference type="ARBA" id="ARBA00022984"/>
    </source>
</evidence>
<protein>
    <recommendedName>
        <fullName evidence="4">serine-type D-Ala-D-Ala carboxypeptidase</fullName>
        <ecNumber evidence="4">3.4.16.4</ecNumber>
    </recommendedName>
</protein>
<feature type="active site" description="Proton acceptor" evidence="13">
    <location>
        <position position="73"/>
    </location>
</feature>
<keyword evidence="7 16" id="KW-0732">Signal</keyword>
<evidence type="ECO:0000313" key="19">
    <source>
        <dbReference type="Proteomes" id="UP000593802"/>
    </source>
</evidence>
<dbReference type="AlphaFoldDB" id="A0A7I8DFW5"/>
<dbReference type="EMBL" id="AP023366">
    <property type="protein sequence ID" value="BCJ87460.1"/>
    <property type="molecule type" value="Genomic_DNA"/>
</dbReference>
<comment type="similarity">
    <text evidence="3 15">Belongs to the peptidase S11 family.</text>
</comment>
<evidence type="ECO:0000256" key="2">
    <source>
        <dbReference type="ARBA" id="ARBA00004752"/>
    </source>
</evidence>
<dbReference type="EC" id="3.4.16.4" evidence="4"/>
<dbReference type="Proteomes" id="UP000593802">
    <property type="component" value="Chromosome"/>
</dbReference>
<dbReference type="RefSeq" id="WP_200757462.1">
    <property type="nucleotide sequence ID" value="NZ_AP023366.1"/>
</dbReference>